<accession>A0A559JDI0</accession>
<reference evidence="1 2" key="1">
    <citation type="submission" date="2019-07" db="EMBL/GenBank/DDBJ databases">
        <authorList>
            <person name="Kim J."/>
        </authorList>
    </citation>
    <scope>NUCLEOTIDE SEQUENCE [LARGE SCALE GENOMIC DNA]</scope>
    <source>
        <strain evidence="1 2">G13</strain>
    </source>
</reference>
<name>A0A559JDI0_9BACL</name>
<keyword evidence="2" id="KW-1185">Reference proteome</keyword>
<sequence>MRILGEIKQELYRFADSYAKAVKGGADVTSEKISEAVKETDQNSDIPIEKLISAVKSGVKHAGEHMVKTGVDFFEHRDEKEKNQ</sequence>
<dbReference type="OrthoDB" id="2880699at2"/>
<protein>
    <submittedName>
        <fullName evidence="1">Uncharacterized protein</fullName>
    </submittedName>
</protein>
<dbReference type="EMBL" id="VNJJ01000010">
    <property type="protein sequence ID" value="TVX97929.1"/>
    <property type="molecule type" value="Genomic_DNA"/>
</dbReference>
<dbReference type="Proteomes" id="UP000316330">
    <property type="component" value="Unassembled WGS sequence"/>
</dbReference>
<evidence type="ECO:0000313" key="2">
    <source>
        <dbReference type="Proteomes" id="UP000316330"/>
    </source>
</evidence>
<proteinExistence type="predicted"/>
<dbReference type="RefSeq" id="WP_144704398.1">
    <property type="nucleotide sequence ID" value="NZ_VNJJ01000010.1"/>
</dbReference>
<comment type="caution">
    <text evidence="1">The sequence shown here is derived from an EMBL/GenBank/DDBJ whole genome shotgun (WGS) entry which is preliminary data.</text>
</comment>
<evidence type="ECO:0000313" key="1">
    <source>
        <dbReference type="EMBL" id="TVX97929.1"/>
    </source>
</evidence>
<dbReference type="AlphaFoldDB" id="A0A559JDI0"/>
<organism evidence="1 2">
    <name type="scientific">Cohnella terricola</name>
    <dbReference type="NCBI Taxonomy" id="1289167"/>
    <lineage>
        <taxon>Bacteria</taxon>
        <taxon>Bacillati</taxon>
        <taxon>Bacillota</taxon>
        <taxon>Bacilli</taxon>
        <taxon>Bacillales</taxon>
        <taxon>Paenibacillaceae</taxon>
        <taxon>Cohnella</taxon>
    </lineage>
</organism>
<gene>
    <name evidence="1" type="ORF">FPZ45_16925</name>
</gene>